<dbReference type="Gramene" id="Pp3c3_14383V3.1">
    <property type="protein sequence ID" value="PAC:32942066.CDS.1"/>
    <property type="gene ID" value="Pp3c3_14383"/>
</dbReference>
<evidence type="ECO:0000313" key="1">
    <source>
        <dbReference type="EMBL" id="PNR57423.1"/>
    </source>
</evidence>
<gene>
    <name evidence="1" type="ORF">PHYPA_004417</name>
</gene>
<name>A0A2K1KUG7_PHYPA</name>
<proteinExistence type="predicted"/>
<dbReference type="EMBL" id="ABEU02000003">
    <property type="protein sequence ID" value="PNR57423.1"/>
    <property type="molecule type" value="Genomic_DNA"/>
</dbReference>
<keyword evidence="3" id="KW-1185">Reference proteome</keyword>
<evidence type="ECO:0000313" key="3">
    <source>
        <dbReference type="Proteomes" id="UP000006727"/>
    </source>
</evidence>
<dbReference type="AlphaFoldDB" id="A0A2K1KUG7"/>
<evidence type="ECO:0000313" key="2">
    <source>
        <dbReference type="EnsemblPlants" id="PAC:32942066.CDS.1"/>
    </source>
</evidence>
<dbReference type="EnsemblPlants" id="Pp3c3_14383V3.1">
    <property type="protein sequence ID" value="PAC:32942066.CDS.1"/>
    <property type="gene ID" value="Pp3c3_14383"/>
</dbReference>
<protein>
    <submittedName>
        <fullName evidence="1 2">Uncharacterized protein</fullName>
    </submittedName>
</protein>
<dbReference type="InParanoid" id="A0A2K1KUG7"/>
<dbReference type="Proteomes" id="UP000006727">
    <property type="component" value="Chromosome 3"/>
</dbReference>
<sequence length="89" mass="10322">MGGDRQEEEAEDAESKDDMACRHTHTHMHTYTYIYIHMYVQIFFNSARACGWSCTMTINHWSSVCNVFNGTACARKEGRKWNSTHGKWG</sequence>
<reference evidence="1 3" key="1">
    <citation type="journal article" date="2008" name="Science">
        <title>The Physcomitrella genome reveals evolutionary insights into the conquest of land by plants.</title>
        <authorList>
            <person name="Rensing S."/>
            <person name="Lang D."/>
            <person name="Zimmer A."/>
            <person name="Terry A."/>
            <person name="Salamov A."/>
            <person name="Shapiro H."/>
            <person name="Nishiyama T."/>
            <person name="Perroud P.-F."/>
            <person name="Lindquist E."/>
            <person name="Kamisugi Y."/>
            <person name="Tanahashi T."/>
            <person name="Sakakibara K."/>
            <person name="Fujita T."/>
            <person name="Oishi K."/>
            <person name="Shin-I T."/>
            <person name="Kuroki Y."/>
            <person name="Toyoda A."/>
            <person name="Suzuki Y."/>
            <person name="Hashimoto A."/>
            <person name="Yamaguchi K."/>
            <person name="Sugano A."/>
            <person name="Kohara Y."/>
            <person name="Fujiyama A."/>
            <person name="Anterola A."/>
            <person name="Aoki S."/>
            <person name="Ashton N."/>
            <person name="Barbazuk W.B."/>
            <person name="Barker E."/>
            <person name="Bennetzen J."/>
            <person name="Bezanilla M."/>
            <person name="Blankenship R."/>
            <person name="Cho S.H."/>
            <person name="Dutcher S."/>
            <person name="Estelle M."/>
            <person name="Fawcett J.A."/>
            <person name="Gundlach H."/>
            <person name="Hanada K."/>
            <person name="Heyl A."/>
            <person name="Hicks K.A."/>
            <person name="Hugh J."/>
            <person name="Lohr M."/>
            <person name="Mayer K."/>
            <person name="Melkozernov A."/>
            <person name="Murata T."/>
            <person name="Nelson D."/>
            <person name="Pils B."/>
            <person name="Prigge M."/>
            <person name="Reiss B."/>
            <person name="Renner T."/>
            <person name="Rombauts S."/>
            <person name="Rushton P."/>
            <person name="Sanderfoot A."/>
            <person name="Schween G."/>
            <person name="Shiu S.-H."/>
            <person name="Stueber K."/>
            <person name="Theodoulou F.L."/>
            <person name="Tu H."/>
            <person name="Van de Peer Y."/>
            <person name="Verrier P.J."/>
            <person name="Waters E."/>
            <person name="Wood A."/>
            <person name="Yang L."/>
            <person name="Cove D."/>
            <person name="Cuming A."/>
            <person name="Hasebe M."/>
            <person name="Lucas S."/>
            <person name="Mishler D.B."/>
            <person name="Reski R."/>
            <person name="Grigoriev I."/>
            <person name="Quatrano R.S."/>
            <person name="Boore J.L."/>
        </authorList>
    </citation>
    <scope>NUCLEOTIDE SEQUENCE [LARGE SCALE GENOMIC DNA]</scope>
    <source>
        <strain evidence="2 3">cv. Gransden 2004</strain>
    </source>
</reference>
<organism evidence="1">
    <name type="scientific">Physcomitrium patens</name>
    <name type="common">Spreading-leaved earth moss</name>
    <name type="synonym">Physcomitrella patens</name>
    <dbReference type="NCBI Taxonomy" id="3218"/>
    <lineage>
        <taxon>Eukaryota</taxon>
        <taxon>Viridiplantae</taxon>
        <taxon>Streptophyta</taxon>
        <taxon>Embryophyta</taxon>
        <taxon>Bryophyta</taxon>
        <taxon>Bryophytina</taxon>
        <taxon>Bryopsida</taxon>
        <taxon>Funariidae</taxon>
        <taxon>Funariales</taxon>
        <taxon>Funariaceae</taxon>
        <taxon>Physcomitrium</taxon>
    </lineage>
</organism>
<reference evidence="2" key="3">
    <citation type="submission" date="2020-12" db="UniProtKB">
        <authorList>
            <consortium name="EnsemblPlants"/>
        </authorList>
    </citation>
    <scope>IDENTIFICATION</scope>
</reference>
<reference evidence="1 3" key="2">
    <citation type="journal article" date="2018" name="Plant J.">
        <title>The Physcomitrella patens chromosome-scale assembly reveals moss genome structure and evolution.</title>
        <authorList>
            <person name="Lang D."/>
            <person name="Ullrich K.K."/>
            <person name="Murat F."/>
            <person name="Fuchs J."/>
            <person name="Jenkins J."/>
            <person name="Haas F.B."/>
            <person name="Piednoel M."/>
            <person name="Gundlach H."/>
            <person name="Van Bel M."/>
            <person name="Meyberg R."/>
            <person name="Vives C."/>
            <person name="Morata J."/>
            <person name="Symeonidi A."/>
            <person name="Hiss M."/>
            <person name="Muchero W."/>
            <person name="Kamisugi Y."/>
            <person name="Saleh O."/>
            <person name="Blanc G."/>
            <person name="Decker E.L."/>
            <person name="van Gessel N."/>
            <person name="Grimwood J."/>
            <person name="Hayes R.D."/>
            <person name="Graham S.W."/>
            <person name="Gunter L.E."/>
            <person name="McDaniel S.F."/>
            <person name="Hoernstein S.N.W."/>
            <person name="Larsson A."/>
            <person name="Li F.W."/>
            <person name="Perroud P.F."/>
            <person name="Phillips J."/>
            <person name="Ranjan P."/>
            <person name="Rokshar D.S."/>
            <person name="Rothfels C.J."/>
            <person name="Schneider L."/>
            <person name="Shu S."/>
            <person name="Stevenson D.W."/>
            <person name="Thummler F."/>
            <person name="Tillich M."/>
            <person name="Villarreal Aguilar J.C."/>
            <person name="Widiez T."/>
            <person name="Wong G.K."/>
            <person name="Wymore A."/>
            <person name="Zhang Y."/>
            <person name="Zimmer A.D."/>
            <person name="Quatrano R.S."/>
            <person name="Mayer K.F.X."/>
            <person name="Goodstein D."/>
            <person name="Casacuberta J.M."/>
            <person name="Vandepoele K."/>
            <person name="Reski R."/>
            <person name="Cuming A.C."/>
            <person name="Tuskan G.A."/>
            <person name="Maumus F."/>
            <person name="Salse J."/>
            <person name="Schmutz J."/>
            <person name="Rensing S.A."/>
        </authorList>
    </citation>
    <scope>NUCLEOTIDE SEQUENCE [LARGE SCALE GENOMIC DNA]</scope>
    <source>
        <strain evidence="2 3">cv. Gransden 2004</strain>
    </source>
</reference>
<accession>A0A2K1KUG7</accession>